<feature type="compositionally biased region" description="Basic and acidic residues" evidence="1">
    <location>
        <begin position="25"/>
        <end position="35"/>
    </location>
</feature>
<organism evidence="2 3">
    <name type="scientific">Cytospora mali</name>
    <name type="common">Apple Valsa canker fungus</name>
    <name type="synonym">Valsa mali</name>
    <dbReference type="NCBI Taxonomy" id="578113"/>
    <lineage>
        <taxon>Eukaryota</taxon>
        <taxon>Fungi</taxon>
        <taxon>Dikarya</taxon>
        <taxon>Ascomycota</taxon>
        <taxon>Pezizomycotina</taxon>
        <taxon>Sordariomycetes</taxon>
        <taxon>Sordariomycetidae</taxon>
        <taxon>Diaporthales</taxon>
        <taxon>Cytosporaceae</taxon>
        <taxon>Cytospora</taxon>
    </lineage>
</organism>
<gene>
    <name evidence="2" type="ORF">VM1G_11818</name>
</gene>
<evidence type="ECO:0000313" key="2">
    <source>
        <dbReference type="EMBL" id="KUI72415.1"/>
    </source>
</evidence>
<dbReference type="AlphaFoldDB" id="A0A194W8L4"/>
<keyword evidence="3" id="KW-1185">Reference proteome</keyword>
<feature type="compositionally biased region" description="Polar residues" evidence="1">
    <location>
        <begin position="37"/>
        <end position="47"/>
    </location>
</feature>
<accession>A0A194W8L4</accession>
<evidence type="ECO:0000313" key="3">
    <source>
        <dbReference type="Proteomes" id="UP000078559"/>
    </source>
</evidence>
<evidence type="ECO:0000256" key="1">
    <source>
        <dbReference type="SAM" id="MobiDB-lite"/>
    </source>
</evidence>
<name>A0A194W8L4_CYTMA</name>
<sequence>MDGVDLSRLRLGWEFVSKTVPVSEENTRPVGEKAANRQASQKFQQPSKLEESSRTVVVVPQTLAPNLFSTSQQTLSGDNMEFGGTPLGNVTSIIS</sequence>
<protein>
    <submittedName>
        <fullName evidence="2">Uncharacterized protein</fullName>
    </submittedName>
</protein>
<dbReference type="EMBL" id="CM003105">
    <property type="protein sequence ID" value="KUI72415.1"/>
    <property type="molecule type" value="Genomic_DNA"/>
</dbReference>
<proteinExistence type="predicted"/>
<dbReference type="Proteomes" id="UP000078559">
    <property type="component" value="Chromosome 8"/>
</dbReference>
<feature type="region of interest" description="Disordered" evidence="1">
    <location>
        <begin position="22"/>
        <end position="50"/>
    </location>
</feature>
<reference evidence="2" key="1">
    <citation type="submission" date="2014-12" db="EMBL/GenBank/DDBJ databases">
        <title>Genome Sequence of Valsa Canker Pathogens Uncovers a Specific Adaption of Colonization on Woody Bark.</title>
        <authorList>
            <person name="Yin Z."/>
            <person name="Liu H."/>
            <person name="Gao X."/>
            <person name="Li Z."/>
            <person name="Song N."/>
            <person name="Ke X."/>
            <person name="Dai Q."/>
            <person name="Wu Y."/>
            <person name="Sun Y."/>
            <person name="Xu J.-R."/>
            <person name="Kang Z.K."/>
            <person name="Wang L."/>
            <person name="Huang L."/>
        </authorList>
    </citation>
    <scope>NUCLEOTIDE SEQUENCE [LARGE SCALE GENOMIC DNA]</scope>
    <source>
        <strain evidence="2">03-8</strain>
    </source>
</reference>